<evidence type="ECO:0000313" key="2">
    <source>
        <dbReference type="EMBL" id="KAJ8598399.1"/>
    </source>
</evidence>
<keyword evidence="1" id="KW-0472">Membrane</keyword>
<dbReference type="AlphaFoldDB" id="A0AAD7U723"/>
<keyword evidence="1" id="KW-1133">Transmembrane helix</keyword>
<organism evidence="2 3">
    <name type="scientific">Chrysophaeum taylorii</name>
    <dbReference type="NCBI Taxonomy" id="2483200"/>
    <lineage>
        <taxon>Eukaryota</taxon>
        <taxon>Sar</taxon>
        <taxon>Stramenopiles</taxon>
        <taxon>Ochrophyta</taxon>
        <taxon>Pelagophyceae</taxon>
        <taxon>Pelagomonadales</taxon>
        <taxon>Pelagomonadaceae</taxon>
        <taxon>Chrysophaeum</taxon>
    </lineage>
</organism>
<feature type="transmembrane region" description="Helical" evidence="1">
    <location>
        <begin position="274"/>
        <end position="291"/>
    </location>
</feature>
<dbReference type="EMBL" id="JAQMWT010000675">
    <property type="protein sequence ID" value="KAJ8598399.1"/>
    <property type="molecule type" value="Genomic_DNA"/>
</dbReference>
<protein>
    <submittedName>
        <fullName evidence="2">Uncharacterized protein</fullName>
    </submittedName>
</protein>
<reference evidence="2" key="1">
    <citation type="submission" date="2023-01" db="EMBL/GenBank/DDBJ databases">
        <title>Metagenome sequencing of chrysophaentin producing Chrysophaeum taylorii.</title>
        <authorList>
            <person name="Davison J."/>
            <person name="Bewley C."/>
        </authorList>
    </citation>
    <scope>NUCLEOTIDE SEQUENCE</scope>
    <source>
        <strain evidence="2">NIES-1699</strain>
    </source>
</reference>
<feature type="transmembrane region" description="Helical" evidence="1">
    <location>
        <begin position="240"/>
        <end position="262"/>
    </location>
</feature>
<evidence type="ECO:0000313" key="3">
    <source>
        <dbReference type="Proteomes" id="UP001230188"/>
    </source>
</evidence>
<dbReference type="InterPro" id="IPR025333">
    <property type="entry name" value="DUF4239"/>
</dbReference>
<accession>A0AAD7U723</accession>
<comment type="caution">
    <text evidence="2">The sequence shown here is derived from an EMBL/GenBank/DDBJ whole genome shotgun (WGS) entry which is preliminary data.</text>
</comment>
<dbReference type="Proteomes" id="UP001230188">
    <property type="component" value="Unassembled WGS sequence"/>
</dbReference>
<dbReference type="Pfam" id="PF14023">
    <property type="entry name" value="Bestrophin-like"/>
    <property type="match status" value="1"/>
</dbReference>
<proteinExistence type="predicted"/>
<sequence length="327" mass="35073">MVRFSSHQSSDDLAALVDGRVLGAGFRKSRPELGTPAKVGAVRWLASGMWAQSTGFLTTCRVVVPSLVAGALAVTLFSRVCRAAAPRLTRQLGASNPLVLQTIPLLGLVFSVFTNNTFQAMYEQQEAALLALFREVSCAKSLVEQLTLVLGGASEPACVAALRCVQRYASRDLRRRSDQSAAQLKLAIGDRIPDPLEELLYLSSVGAPSEHVYATVKDLRAARAARLGALERKLPPIQFVLLYALASALLAALVLQTSAAIAAGTSSTHLRFETTVFALLAVALVACLRILQDIWSPKSGAYNVDAVLVTCVMGLERQLDDLLILRE</sequence>
<evidence type="ECO:0000256" key="1">
    <source>
        <dbReference type="SAM" id="Phobius"/>
    </source>
</evidence>
<gene>
    <name evidence="2" type="ORF">CTAYLR_003012</name>
</gene>
<name>A0AAD7U723_9STRA</name>
<keyword evidence="3" id="KW-1185">Reference proteome</keyword>
<keyword evidence="1" id="KW-0812">Transmembrane</keyword>